<evidence type="ECO:0000313" key="2">
    <source>
        <dbReference type="Proteomes" id="UP000218831"/>
    </source>
</evidence>
<gene>
    <name evidence="1" type="ORF">CK503_08500</name>
</gene>
<evidence type="ECO:0000313" key="1">
    <source>
        <dbReference type="EMBL" id="PAU94243.1"/>
    </source>
</evidence>
<sequence length="206" mass="22738">MSNQISKKAIVPASARIKTYFDTQQVTQNGAVVNFFPPNSTRKITRNNYVGNPFPGELKRRILALSFEVTKQFIEDDETNGIDARGIVNSLKDAGVILQADNDNKEFLRVPISKHSNFSGTDVQLVAGTANTVDAPVVFKRIAALRSADEYRLADPFDLAVNQTLSLSVHFEDSSVFPSDENWTTSGQGLLYLRASIVVAEMKPEK</sequence>
<dbReference type="RefSeq" id="WP_095606374.1">
    <property type="nucleotide sequence ID" value="NZ_NSKE01000005.1"/>
</dbReference>
<name>A0A2A2GBJ1_9BACT</name>
<dbReference type="Proteomes" id="UP000218831">
    <property type="component" value="Unassembled WGS sequence"/>
</dbReference>
<protein>
    <submittedName>
        <fullName evidence="1">Uncharacterized protein</fullName>
    </submittedName>
</protein>
<keyword evidence="2" id="KW-1185">Reference proteome</keyword>
<dbReference type="AlphaFoldDB" id="A0A2A2GBJ1"/>
<proteinExistence type="predicted"/>
<dbReference type="OrthoDB" id="1523348at2"/>
<organism evidence="1 2">
    <name type="scientific">Fodinibius salipaludis</name>
    <dbReference type="NCBI Taxonomy" id="2032627"/>
    <lineage>
        <taxon>Bacteria</taxon>
        <taxon>Pseudomonadati</taxon>
        <taxon>Balneolota</taxon>
        <taxon>Balneolia</taxon>
        <taxon>Balneolales</taxon>
        <taxon>Balneolaceae</taxon>
        <taxon>Fodinibius</taxon>
    </lineage>
</organism>
<accession>A0A2A2GBJ1</accession>
<dbReference type="EMBL" id="NSKE01000005">
    <property type="protein sequence ID" value="PAU94243.1"/>
    <property type="molecule type" value="Genomic_DNA"/>
</dbReference>
<comment type="caution">
    <text evidence="1">The sequence shown here is derived from an EMBL/GenBank/DDBJ whole genome shotgun (WGS) entry which is preliminary data.</text>
</comment>
<reference evidence="1 2" key="1">
    <citation type="submission" date="2017-08" db="EMBL/GenBank/DDBJ databases">
        <title>Aliifodinibius alkalisoli sp. nov., isolated from saline alkaline soil.</title>
        <authorList>
            <person name="Liu D."/>
            <person name="Zhang G."/>
        </authorList>
    </citation>
    <scope>NUCLEOTIDE SEQUENCE [LARGE SCALE GENOMIC DNA]</scope>
    <source>
        <strain evidence="1 2">WN023</strain>
    </source>
</reference>